<reference evidence="11" key="1">
    <citation type="submission" date="2021-01" db="EMBL/GenBank/DDBJ databases">
        <title>Ramlibacter sp. strain AW1 16S ribosomal RNA gene Genome sequencing and assembly.</title>
        <authorList>
            <person name="Kang M."/>
        </authorList>
    </citation>
    <scope>NUCLEOTIDE SEQUENCE</scope>
    <source>
        <strain evidence="11">AW1</strain>
    </source>
</reference>
<dbReference type="InterPro" id="IPR036441">
    <property type="entry name" value="DHquinase_II_sf"/>
</dbReference>
<dbReference type="InterPro" id="IPR018509">
    <property type="entry name" value="DHquinase_II_CS"/>
</dbReference>
<evidence type="ECO:0000256" key="5">
    <source>
        <dbReference type="ARBA" id="ARBA00011193"/>
    </source>
</evidence>
<dbReference type="NCBIfam" id="NF003807">
    <property type="entry name" value="PRK05395.1-4"/>
    <property type="match status" value="1"/>
</dbReference>
<name>A0A936ZNN5_9BURK</name>
<accession>A0A936ZNN5</accession>
<evidence type="ECO:0000256" key="6">
    <source>
        <dbReference type="ARBA" id="ARBA00012060"/>
    </source>
</evidence>
<feature type="binding site" evidence="8">
    <location>
        <position position="101"/>
    </location>
    <ligand>
        <name>substrate</name>
    </ligand>
</feature>
<evidence type="ECO:0000313" key="11">
    <source>
        <dbReference type="EMBL" id="MBL0423092.1"/>
    </source>
</evidence>
<dbReference type="Pfam" id="PF01220">
    <property type="entry name" value="DHquinase_II"/>
    <property type="match status" value="1"/>
</dbReference>
<evidence type="ECO:0000256" key="9">
    <source>
        <dbReference type="PIRSR" id="PIRSR001399-1"/>
    </source>
</evidence>
<feature type="active site" description="Proton donor" evidence="8 9">
    <location>
        <position position="114"/>
    </location>
</feature>
<gene>
    <name evidence="8" type="primary">aroQ</name>
    <name evidence="11" type="ORF">JI739_22345</name>
</gene>
<dbReference type="RefSeq" id="WP_201686229.1">
    <property type="nucleotide sequence ID" value="NZ_JAEQNA010000011.1"/>
</dbReference>
<dbReference type="NCBIfam" id="NF003806">
    <property type="entry name" value="PRK05395.1-3"/>
    <property type="match status" value="1"/>
</dbReference>
<evidence type="ECO:0000256" key="4">
    <source>
        <dbReference type="ARBA" id="ARBA00011037"/>
    </source>
</evidence>
<dbReference type="Gene3D" id="3.40.50.9100">
    <property type="entry name" value="Dehydroquinase, class II"/>
    <property type="match status" value="1"/>
</dbReference>
<comment type="function">
    <text evidence="2 8">Catalyzes a trans-dehydration via an enolate intermediate.</text>
</comment>
<feature type="site" description="Transition state stabilizer" evidence="8 10">
    <location>
        <position position="32"/>
    </location>
</feature>
<keyword evidence="12" id="KW-1185">Reference proteome</keyword>
<dbReference type="InterPro" id="IPR001874">
    <property type="entry name" value="DHquinase_II"/>
</dbReference>
<dbReference type="GO" id="GO:0019631">
    <property type="term" value="P:quinate catabolic process"/>
    <property type="evidence" value="ECO:0007669"/>
    <property type="project" value="TreeGrafter"/>
</dbReference>
<comment type="catalytic activity">
    <reaction evidence="1 8">
        <text>3-dehydroquinate = 3-dehydroshikimate + H2O</text>
        <dbReference type="Rhea" id="RHEA:21096"/>
        <dbReference type="ChEBI" id="CHEBI:15377"/>
        <dbReference type="ChEBI" id="CHEBI:16630"/>
        <dbReference type="ChEBI" id="CHEBI:32364"/>
        <dbReference type="EC" id="4.2.1.10"/>
    </reaction>
</comment>
<dbReference type="PANTHER" id="PTHR21272">
    <property type="entry name" value="CATABOLIC 3-DEHYDROQUINASE"/>
    <property type="match status" value="1"/>
</dbReference>
<dbReference type="GO" id="GO:0009423">
    <property type="term" value="P:chorismate biosynthetic process"/>
    <property type="evidence" value="ECO:0007669"/>
    <property type="project" value="UniProtKB-UniRule"/>
</dbReference>
<organism evidence="11 12">
    <name type="scientific">Ramlibacter aurantiacus</name>
    <dbReference type="NCBI Taxonomy" id="2801330"/>
    <lineage>
        <taxon>Bacteria</taxon>
        <taxon>Pseudomonadati</taxon>
        <taxon>Pseudomonadota</taxon>
        <taxon>Betaproteobacteria</taxon>
        <taxon>Burkholderiales</taxon>
        <taxon>Comamonadaceae</taxon>
        <taxon>Ramlibacter</taxon>
    </lineage>
</organism>
<dbReference type="EMBL" id="JAEQNA010000011">
    <property type="protein sequence ID" value="MBL0423092.1"/>
    <property type="molecule type" value="Genomic_DNA"/>
</dbReference>
<dbReference type="Proteomes" id="UP000613011">
    <property type="component" value="Unassembled WGS sequence"/>
</dbReference>
<protein>
    <recommendedName>
        <fullName evidence="6 8">3-dehydroquinate dehydratase</fullName>
        <shortName evidence="8">3-dehydroquinase</shortName>
        <ecNumber evidence="6 8">4.2.1.10</ecNumber>
    </recommendedName>
    <alternativeName>
        <fullName evidence="8">Type II DHQase</fullName>
    </alternativeName>
</protein>
<evidence type="ECO:0000256" key="2">
    <source>
        <dbReference type="ARBA" id="ARBA00003924"/>
    </source>
</evidence>
<evidence type="ECO:0000256" key="8">
    <source>
        <dbReference type="HAMAP-Rule" id="MF_00169"/>
    </source>
</evidence>
<dbReference type="PANTHER" id="PTHR21272:SF3">
    <property type="entry name" value="CATABOLIC 3-DEHYDROQUINASE"/>
    <property type="match status" value="1"/>
</dbReference>
<feature type="binding site" evidence="8">
    <location>
        <position position="88"/>
    </location>
    <ligand>
        <name>substrate</name>
    </ligand>
</feature>
<comment type="caution">
    <text evidence="8">Lacks conserved residue(s) required for the propagation of feature annotation.</text>
</comment>
<comment type="similarity">
    <text evidence="4 8">Belongs to the type-II 3-dehydroquinase family.</text>
</comment>
<dbReference type="PROSITE" id="PS01029">
    <property type="entry name" value="DEHYDROQUINASE_II"/>
    <property type="match status" value="1"/>
</dbReference>
<dbReference type="AlphaFoldDB" id="A0A936ZNN5"/>
<feature type="binding site" evidence="8">
    <location>
        <begin position="115"/>
        <end position="116"/>
    </location>
    <ligand>
        <name>substrate</name>
    </ligand>
</feature>
<sequence>MFAQALSPDRQQQATGTLYVLNGPNLNLLGVREPHLYGSTTLAQVEASCRKLAADLGLACEFRQTNHEGVLVDWVQEARERAAAIVINPAGLSFRSIPLLDALKTVDQPIAEVHLTNIHRRDPLYQHSLMSLAATGVICGFGAMGYELAIRAVAQRIAAAAA</sequence>
<dbReference type="PIRSF" id="PIRSF001399">
    <property type="entry name" value="DHquinase_II"/>
    <property type="match status" value="1"/>
</dbReference>
<evidence type="ECO:0000256" key="1">
    <source>
        <dbReference type="ARBA" id="ARBA00001864"/>
    </source>
</evidence>
<comment type="subunit">
    <text evidence="5 8">Homododecamer.</text>
</comment>
<evidence type="ECO:0000256" key="10">
    <source>
        <dbReference type="PIRSR" id="PIRSR001399-3"/>
    </source>
</evidence>
<evidence type="ECO:0000256" key="3">
    <source>
        <dbReference type="ARBA" id="ARBA00004902"/>
    </source>
</evidence>
<proteinExistence type="inferred from homology"/>
<dbReference type="GO" id="GO:0008652">
    <property type="term" value="P:amino acid biosynthetic process"/>
    <property type="evidence" value="ECO:0007669"/>
    <property type="project" value="UniProtKB-KW"/>
</dbReference>
<comment type="caution">
    <text evidence="11">The sequence shown here is derived from an EMBL/GenBank/DDBJ whole genome shotgun (WGS) entry which is preliminary data.</text>
</comment>
<dbReference type="NCBIfam" id="NF003805">
    <property type="entry name" value="PRK05395.1-2"/>
    <property type="match status" value="1"/>
</dbReference>
<dbReference type="EC" id="4.2.1.10" evidence="6 8"/>
<dbReference type="SUPFAM" id="SSF52304">
    <property type="entry name" value="Type II 3-dehydroquinate dehydratase"/>
    <property type="match status" value="1"/>
</dbReference>
<keyword evidence="8" id="KW-0028">Amino-acid biosynthesis</keyword>
<comment type="pathway">
    <text evidence="3 8">Metabolic intermediate biosynthesis; chorismate biosynthesis; chorismate from D-erythrose 4-phosphate and phosphoenolpyruvate: step 3/7.</text>
</comment>
<evidence type="ECO:0000256" key="7">
    <source>
        <dbReference type="ARBA" id="ARBA00023239"/>
    </source>
</evidence>
<feature type="active site" description="Proton acceptor" evidence="8 9">
    <location>
        <position position="37"/>
    </location>
</feature>
<dbReference type="CDD" id="cd00466">
    <property type="entry name" value="DHQase_II"/>
    <property type="match status" value="1"/>
</dbReference>
<keyword evidence="8" id="KW-0057">Aromatic amino acid biosynthesis</keyword>
<keyword evidence="7 8" id="KW-0456">Lyase</keyword>
<dbReference type="HAMAP" id="MF_00169">
    <property type="entry name" value="AroQ"/>
    <property type="match status" value="1"/>
</dbReference>
<dbReference type="GO" id="GO:0003855">
    <property type="term" value="F:3-dehydroquinate dehydratase activity"/>
    <property type="evidence" value="ECO:0007669"/>
    <property type="project" value="UniProtKB-UniRule"/>
</dbReference>
<dbReference type="GO" id="GO:0009073">
    <property type="term" value="P:aromatic amino acid family biosynthetic process"/>
    <property type="evidence" value="ECO:0007669"/>
    <property type="project" value="UniProtKB-KW"/>
</dbReference>
<evidence type="ECO:0000313" key="12">
    <source>
        <dbReference type="Proteomes" id="UP000613011"/>
    </source>
</evidence>